<evidence type="ECO:0000313" key="1">
    <source>
        <dbReference type="EMBL" id="KRN76995.1"/>
    </source>
</evidence>
<accession>A0A0R2JI54</accession>
<dbReference type="SUPFAM" id="SSF55729">
    <property type="entry name" value="Acyl-CoA N-acyltransferases (Nat)"/>
    <property type="match status" value="1"/>
</dbReference>
<dbReference type="RefSeq" id="WP_236698254.1">
    <property type="nucleotide sequence ID" value="NZ_JQCD01000024.1"/>
</dbReference>
<dbReference type="Gene3D" id="3.40.630.30">
    <property type="match status" value="1"/>
</dbReference>
<proteinExistence type="predicted"/>
<evidence type="ECO:0000313" key="2">
    <source>
        <dbReference type="Proteomes" id="UP000051673"/>
    </source>
</evidence>
<keyword evidence="2" id="KW-1185">Reference proteome</keyword>
<dbReference type="EMBL" id="JQCD01000024">
    <property type="protein sequence ID" value="KRN76995.1"/>
    <property type="molecule type" value="Genomic_DNA"/>
</dbReference>
<dbReference type="InterPro" id="IPR016181">
    <property type="entry name" value="Acyl_CoA_acyltransferase"/>
</dbReference>
<protein>
    <recommendedName>
        <fullName evidence="3">N-acetyltransferase domain-containing protein</fullName>
    </recommendedName>
</protein>
<dbReference type="STRING" id="1620.IV67_GL000508"/>
<comment type="caution">
    <text evidence="1">The sequence shown here is derived from an EMBL/GenBank/DDBJ whole genome shotgun (WGS) entry which is preliminary data.</text>
</comment>
<name>A0A0R2JI54_9LACO</name>
<dbReference type="AlphaFoldDB" id="A0A0R2JI54"/>
<sequence length="80" mass="9096">MQIREITVADNAQIKQIIQHSLKQEQLDIPGTAYFDPQLNDLYHYYQGIENAAYWVIADETTILGGIGIAPLNPSDEQHR</sequence>
<reference evidence="1 2" key="1">
    <citation type="journal article" date="2015" name="Genome Announc.">
        <title>Expanding the biotechnology potential of lactobacilli through comparative genomics of 213 strains and associated genera.</title>
        <authorList>
            <person name="Sun Z."/>
            <person name="Harris H.M."/>
            <person name="McCann A."/>
            <person name="Guo C."/>
            <person name="Argimon S."/>
            <person name="Zhang W."/>
            <person name="Yang X."/>
            <person name="Jeffery I.B."/>
            <person name="Cooney J.C."/>
            <person name="Kagawa T.F."/>
            <person name="Liu W."/>
            <person name="Song Y."/>
            <person name="Salvetti E."/>
            <person name="Wrobel A."/>
            <person name="Rasinkangas P."/>
            <person name="Parkhill J."/>
            <person name="Rea M.C."/>
            <person name="O'Sullivan O."/>
            <person name="Ritari J."/>
            <person name="Douillard F.P."/>
            <person name="Paul Ross R."/>
            <person name="Yang R."/>
            <person name="Briner A.E."/>
            <person name="Felis G.E."/>
            <person name="de Vos W.M."/>
            <person name="Barrangou R."/>
            <person name="Klaenhammer T.R."/>
            <person name="Caufield P.W."/>
            <person name="Cui Y."/>
            <person name="Zhang H."/>
            <person name="O'Toole P.W."/>
        </authorList>
    </citation>
    <scope>NUCLEOTIDE SEQUENCE [LARGE SCALE GENOMIC DNA]</scope>
    <source>
        <strain evidence="1 2">DSM 20014</strain>
    </source>
</reference>
<evidence type="ECO:0008006" key="3">
    <source>
        <dbReference type="Google" id="ProtNLM"/>
    </source>
</evidence>
<organism evidence="1 2">
    <name type="scientific">Weissella minor</name>
    <dbReference type="NCBI Taxonomy" id="1620"/>
    <lineage>
        <taxon>Bacteria</taxon>
        <taxon>Bacillati</taxon>
        <taxon>Bacillota</taxon>
        <taxon>Bacilli</taxon>
        <taxon>Lactobacillales</taxon>
        <taxon>Lactobacillaceae</taxon>
        <taxon>Weissella</taxon>
    </lineage>
</organism>
<dbReference type="PATRIC" id="fig|1620.3.peg.514"/>
<dbReference type="Proteomes" id="UP000051673">
    <property type="component" value="Unassembled WGS sequence"/>
</dbReference>
<gene>
    <name evidence="1" type="ORF">IV67_GL000508</name>
</gene>